<dbReference type="Gene3D" id="3.40.50.1950">
    <property type="entry name" value="Flavin prenyltransferase-like"/>
    <property type="match status" value="1"/>
</dbReference>
<proteinExistence type="predicted"/>
<dbReference type="SUPFAM" id="SSF52507">
    <property type="entry name" value="Homo-oligomeric flavin-containing Cys decarboxylases, HFCD"/>
    <property type="match status" value="1"/>
</dbReference>
<organism evidence="2 3">
    <name type="scientific">Prauserella rugosa</name>
    <dbReference type="NCBI Taxonomy" id="43354"/>
    <lineage>
        <taxon>Bacteria</taxon>
        <taxon>Bacillati</taxon>
        <taxon>Actinomycetota</taxon>
        <taxon>Actinomycetes</taxon>
        <taxon>Pseudonocardiales</taxon>
        <taxon>Pseudonocardiaceae</taxon>
        <taxon>Prauserella</taxon>
    </lineage>
</organism>
<keyword evidence="3" id="KW-1185">Reference proteome</keyword>
<dbReference type="AlphaFoldDB" id="A0A660CF99"/>
<dbReference type="GO" id="GO:0003824">
    <property type="term" value="F:catalytic activity"/>
    <property type="evidence" value="ECO:0007669"/>
    <property type="project" value="InterPro"/>
</dbReference>
<dbReference type="Pfam" id="PF02441">
    <property type="entry name" value="Flavoprotein"/>
    <property type="match status" value="1"/>
</dbReference>
<dbReference type="InterPro" id="IPR036551">
    <property type="entry name" value="Flavin_trans-like"/>
</dbReference>
<evidence type="ECO:0000313" key="2">
    <source>
        <dbReference type="EMBL" id="TWH19565.1"/>
    </source>
</evidence>
<dbReference type="Proteomes" id="UP000317303">
    <property type="component" value="Unassembled WGS sequence"/>
</dbReference>
<evidence type="ECO:0000259" key="1">
    <source>
        <dbReference type="Pfam" id="PF02441"/>
    </source>
</evidence>
<gene>
    <name evidence="2" type="ORF">JD82_01392</name>
</gene>
<comment type="caution">
    <text evidence="2">The sequence shown here is derived from an EMBL/GenBank/DDBJ whole genome shotgun (WGS) entry which is preliminary data.</text>
</comment>
<reference evidence="2 3" key="1">
    <citation type="submission" date="2019-07" db="EMBL/GenBank/DDBJ databases">
        <title>R&amp;d 2014.</title>
        <authorList>
            <person name="Klenk H.-P."/>
        </authorList>
    </citation>
    <scope>NUCLEOTIDE SEQUENCE [LARGE SCALE GENOMIC DNA]</scope>
    <source>
        <strain evidence="2 3">DSM 43194</strain>
    </source>
</reference>
<dbReference type="OrthoDB" id="161343at2"/>
<accession>A0A660CF99</accession>
<feature type="domain" description="Flavoprotein" evidence="1">
    <location>
        <begin position="14"/>
        <end position="107"/>
    </location>
</feature>
<protein>
    <submittedName>
        <fullName evidence="2">Flavoprotein</fullName>
    </submittedName>
</protein>
<name>A0A660CF99_9PSEU</name>
<dbReference type="EMBL" id="VLJV01000001">
    <property type="protein sequence ID" value="TWH19565.1"/>
    <property type="molecule type" value="Genomic_DNA"/>
</dbReference>
<dbReference type="InterPro" id="IPR003382">
    <property type="entry name" value="Flavoprotein"/>
</dbReference>
<evidence type="ECO:0000313" key="3">
    <source>
        <dbReference type="Proteomes" id="UP000317303"/>
    </source>
</evidence>
<dbReference type="RefSeq" id="WP_030530609.1">
    <property type="nucleotide sequence ID" value="NZ_JOIJ01000002.1"/>
</dbReference>
<sequence length="174" mass="18108">MTPERGCLGLVASACGGVETRLAAELAEPAAARGWRLAITLTPTAAHWFAETGGLARLQATTDLDVRSTSRLPGEPRPHPDPAAFVFAPASAGSVAKLALGLADNQALTVLGDAVGVVPMVVGPLVRPTRPAHPAWQGHLDALTGAGVDVWPLDDRPWTPLLDRLDRLARPGGR</sequence>